<dbReference type="InterPro" id="IPR011989">
    <property type="entry name" value="ARM-like"/>
</dbReference>
<dbReference type="InterPro" id="IPR013087">
    <property type="entry name" value="Znf_C2H2_type"/>
</dbReference>
<evidence type="ECO:0000256" key="5">
    <source>
        <dbReference type="ARBA" id="ARBA00022679"/>
    </source>
</evidence>
<protein>
    <recommendedName>
        <fullName evidence="2">non-specific serine/threonine protein kinase</fullName>
        <ecNumber evidence="2">2.7.11.1</ecNumber>
    </recommendedName>
    <alternativeName>
        <fullName evidence="12">Fused homolog</fullName>
    </alternativeName>
</protein>
<dbReference type="PANTHER" id="PTHR22983">
    <property type="entry name" value="PROTEIN KINASE RELATED"/>
    <property type="match status" value="1"/>
</dbReference>
<dbReference type="SMART" id="SM00220">
    <property type="entry name" value="S_TKc"/>
    <property type="match status" value="1"/>
</dbReference>
<evidence type="ECO:0000256" key="1">
    <source>
        <dbReference type="ARBA" id="ARBA00004245"/>
    </source>
</evidence>
<evidence type="ECO:0000256" key="6">
    <source>
        <dbReference type="ARBA" id="ARBA00022741"/>
    </source>
</evidence>
<feature type="binding site" evidence="13">
    <location>
        <position position="33"/>
    </location>
    <ligand>
        <name>ATP</name>
        <dbReference type="ChEBI" id="CHEBI:30616"/>
    </ligand>
</feature>
<dbReference type="InterPro" id="IPR016024">
    <property type="entry name" value="ARM-type_fold"/>
</dbReference>
<dbReference type="OMA" id="ADIFRQM"/>
<dbReference type="PROSITE" id="PS00028">
    <property type="entry name" value="ZINC_FINGER_C2H2_1"/>
    <property type="match status" value="1"/>
</dbReference>
<dbReference type="InterPro" id="IPR011009">
    <property type="entry name" value="Kinase-like_dom_sf"/>
</dbReference>
<evidence type="ECO:0000256" key="4">
    <source>
        <dbReference type="ARBA" id="ARBA00022527"/>
    </source>
</evidence>
<dbReference type="Gene3D" id="1.25.10.10">
    <property type="entry name" value="Leucine-rich Repeat Variant"/>
    <property type="match status" value="2"/>
</dbReference>
<dbReference type="PROSITE" id="PS00107">
    <property type="entry name" value="PROTEIN_KINASE_ATP"/>
    <property type="match status" value="1"/>
</dbReference>
<reference evidence="15" key="1">
    <citation type="submission" date="2025-08" db="UniProtKB">
        <authorList>
            <consortium name="Ensembl"/>
        </authorList>
    </citation>
    <scope>IDENTIFICATION</scope>
</reference>
<evidence type="ECO:0000256" key="10">
    <source>
        <dbReference type="ARBA" id="ARBA00047899"/>
    </source>
</evidence>
<dbReference type="GO" id="GO:0005737">
    <property type="term" value="C:cytoplasm"/>
    <property type="evidence" value="ECO:0007669"/>
    <property type="project" value="TreeGrafter"/>
</dbReference>
<comment type="catalytic activity">
    <reaction evidence="10">
        <text>L-threonyl-[protein] + ATP = O-phospho-L-threonyl-[protein] + ADP + H(+)</text>
        <dbReference type="Rhea" id="RHEA:46608"/>
        <dbReference type="Rhea" id="RHEA-COMP:11060"/>
        <dbReference type="Rhea" id="RHEA-COMP:11605"/>
        <dbReference type="ChEBI" id="CHEBI:15378"/>
        <dbReference type="ChEBI" id="CHEBI:30013"/>
        <dbReference type="ChEBI" id="CHEBI:30616"/>
        <dbReference type="ChEBI" id="CHEBI:61977"/>
        <dbReference type="ChEBI" id="CHEBI:456216"/>
        <dbReference type="EC" id="2.7.11.1"/>
    </reaction>
</comment>
<dbReference type="InterPro" id="IPR008271">
    <property type="entry name" value="Ser/Thr_kinase_AS"/>
</dbReference>
<evidence type="ECO:0000313" key="16">
    <source>
        <dbReference type="Proteomes" id="UP000264840"/>
    </source>
</evidence>
<dbReference type="CDD" id="cd14002">
    <property type="entry name" value="STKc_STK36"/>
    <property type="match status" value="1"/>
</dbReference>
<evidence type="ECO:0000256" key="9">
    <source>
        <dbReference type="ARBA" id="ARBA00023212"/>
    </source>
</evidence>
<keyword evidence="7" id="KW-0418">Kinase</keyword>
<keyword evidence="4" id="KW-0723">Serine/threonine-protein kinase</keyword>
<dbReference type="GO" id="GO:0005524">
    <property type="term" value="F:ATP binding"/>
    <property type="evidence" value="ECO:0007669"/>
    <property type="project" value="UniProtKB-UniRule"/>
</dbReference>
<comment type="catalytic activity">
    <reaction evidence="11">
        <text>L-seryl-[protein] + ATP = O-phospho-L-seryl-[protein] + ADP + H(+)</text>
        <dbReference type="Rhea" id="RHEA:17989"/>
        <dbReference type="Rhea" id="RHEA-COMP:9863"/>
        <dbReference type="Rhea" id="RHEA-COMP:11604"/>
        <dbReference type="ChEBI" id="CHEBI:15378"/>
        <dbReference type="ChEBI" id="CHEBI:29999"/>
        <dbReference type="ChEBI" id="CHEBI:30616"/>
        <dbReference type="ChEBI" id="CHEBI:83421"/>
        <dbReference type="ChEBI" id="CHEBI:456216"/>
        <dbReference type="EC" id="2.7.11.1"/>
    </reaction>
</comment>
<keyword evidence="8 13" id="KW-0067">ATP-binding</keyword>
<comment type="subcellular location">
    <subcellularLocation>
        <location evidence="1">Cytoplasm</location>
        <location evidence="1">Cytoskeleton</location>
    </subcellularLocation>
</comment>
<evidence type="ECO:0000256" key="3">
    <source>
        <dbReference type="ARBA" id="ARBA00022490"/>
    </source>
</evidence>
<dbReference type="Pfam" id="PF00069">
    <property type="entry name" value="Pkinase"/>
    <property type="match status" value="1"/>
</dbReference>
<dbReference type="GeneTree" id="ENSGT00940000158375"/>
<evidence type="ECO:0000256" key="13">
    <source>
        <dbReference type="PROSITE-ProRule" id="PRU10141"/>
    </source>
</evidence>
<keyword evidence="16" id="KW-1185">Reference proteome</keyword>
<dbReference type="GO" id="GO:0004674">
    <property type="term" value="F:protein serine/threonine kinase activity"/>
    <property type="evidence" value="ECO:0007669"/>
    <property type="project" value="UniProtKB-KW"/>
</dbReference>
<dbReference type="SUPFAM" id="SSF56112">
    <property type="entry name" value="Protein kinase-like (PK-like)"/>
    <property type="match status" value="1"/>
</dbReference>
<keyword evidence="3" id="KW-0963">Cytoplasm</keyword>
<dbReference type="InterPro" id="IPR017441">
    <property type="entry name" value="Protein_kinase_ATP_BS"/>
</dbReference>
<evidence type="ECO:0000256" key="11">
    <source>
        <dbReference type="ARBA" id="ARBA00048679"/>
    </source>
</evidence>
<keyword evidence="6 13" id="KW-0547">Nucleotide-binding</keyword>
<dbReference type="PANTHER" id="PTHR22983:SF6">
    <property type="entry name" value="SERINE_THREONINE-PROTEIN KINASE 36"/>
    <property type="match status" value="1"/>
</dbReference>
<organism evidence="15 16">
    <name type="scientific">Haplochromis burtoni</name>
    <name type="common">Burton's mouthbrooder</name>
    <name type="synonym">Chromis burtoni</name>
    <dbReference type="NCBI Taxonomy" id="8153"/>
    <lineage>
        <taxon>Eukaryota</taxon>
        <taxon>Metazoa</taxon>
        <taxon>Chordata</taxon>
        <taxon>Craniata</taxon>
        <taxon>Vertebrata</taxon>
        <taxon>Euteleostomi</taxon>
        <taxon>Actinopterygii</taxon>
        <taxon>Neopterygii</taxon>
        <taxon>Teleostei</taxon>
        <taxon>Neoteleostei</taxon>
        <taxon>Acanthomorphata</taxon>
        <taxon>Ovalentaria</taxon>
        <taxon>Cichlomorphae</taxon>
        <taxon>Cichliformes</taxon>
        <taxon>Cichlidae</taxon>
        <taxon>African cichlids</taxon>
        <taxon>Pseudocrenilabrinae</taxon>
        <taxon>Haplochromini</taxon>
        <taxon>Haplochromis</taxon>
    </lineage>
</organism>
<evidence type="ECO:0000256" key="7">
    <source>
        <dbReference type="ARBA" id="ARBA00022777"/>
    </source>
</evidence>
<dbReference type="FunFam" id="3.30.200.20:FF:000042">
    <property type="entry name" value="Aurora kinase A"/>
    <property type="match status" value="1"/>
</dbReference>
<evidence type="ECO:0000256" key="2">
    <source>
        <dbReference type="ARBA" id="ARBA00012513"/>
    </source>
</evidence>
<feature type="domain" description="Protein kinase" evidence="14">
    <location>
        <begin position="4"/>
        <end position="254"/>
    </location>
</feature>
<dbReference type="SUPFAM" id="SSF48371">
    <property type="entry name" value="ARM repeat"/>
    <property type="match status" value="1"/>
</dbReference>
<keyword evidence="5" id="KW-0808">Transferase</keyword>
<dbReference type="Gene3D" id="1.10.510.10">
    <property type="entry name" value="Transferase(Phosphotransferase) domain 1"/>
    <property type="match status" value="1"/>
</dbReference>
<dbReference type="GO" id="GO:0007224">
    <property type="term" value="P:smoothened signaling pathway"/>
    <property type="evidence" value="ECO:0007669"/>
    <property type="project" value="TreeGrafter"/>
</dbReference>
<dbReference type="InterPro" id="IPR000719">
    <property type="entry name" value="Prot_kinase_dom"/>
</dbReference>
<evidence type="ECO:0000313" key="15">
    <source>
        <dbReference type="Ensembl" id="ENSHBUP00000021192.1"/>
    </source>
</evidence>
<dbReference type="PROSITE" id="PS50011">
    <property type="entry name" value="PROTEIN_KINASE_DOM"/>
    <property type="match status" value="1"/>
</dbReference>
<dbReference type="AlphaFoldDB" id="A0A3Q3CFR0"/>
<dbReference type="Proteomes" id="UP000264840">
    <property type="component" value="Unplaced"/>
</dbReference>
<dbReference type="FunFam" id="1.10.510.10:FF:000292">
    <property type="entry name" value="Serine/threonine-protein kinase 36"/>
    <property type="match status" value="1"/>
</dbReference>
<dbReference type="GO" id="GO:0005856">
    <property type="term" value="C:cytoskeleton"/>
    <property type="evidence" value="ECO:0007669"/>
    <property type="project" value="UniProtKB-SubCell"/>
</dbReference>
<sequence length="1098" mass="123222">MNSYHVLSLVGEGSFGRVYKGRRKGSGMVVALKFMPKLGRSENQLQSLKREIEIMRDLRHPNIVQLFDSFETETEVVIVTEYAEGQLFQILEDDGNLPESQVRAIACQLVSALYYLHSHRILHRDMKPQNILLEKSGVVKLCDFGFARAMSVSTLVLTSIKGTPLYMSPELVEEKPYDHTADLWSLGCILYELHTGAPPFYTNSIFKLVQLIVKDQVKWPDTMSSTCTSFLKGLLTKDPQKRLSWPDLLYHPFVADGVLVLPATNVSRPLTVTPSPDMLALKLQQVAEKTVPASAESRLLRKVREQTENCSKRKPPGKDSAKVSNQFKVTMSYAIINKCVYSSFLYRGQISIDYEREFPCIEIGPRLVRRCREESHTSQRLQVRNSCLFHSLEIIYILSVSRGSALITRGVVKEVQQIQQPMRVLHNLLVIAEVEKLNNVGRELGLPRVLFGLIQDAVESSDFIKVSIPVLQEMITVVLVYWEKNCAWVEQEQRFDESFFSLAETDFPLAACVLSLFTQHNVDVKVDVEHLASLLKTLVLDPCEPHISPPSGWGLCDGLLSLFLDALNEHENGPLPSGLNEVFFLNLWKKIGASLRNATSDSDFCSANGLYFFLSALLFAFCKDAYSCIPLFCDVGSECVYALGRLLGTECLHLFAKGNPGRPRVDLSHNTLSTLSCHLLCFPFALDLPPRTMSTVLQLYDSCGIVTSLLQVRALFCSNKDLADKHNSLMQHRITLALVLYLACSTVHLDVIQTLPLHLLELPLSLLSRLLLCDPPHSIDHLTKAASCFFLPSWDDQLPASSHQSPPTRTACSLLPELLQLEILWEAAVELLTLLSGIARCPSCPLQLYVETSVLQHALAHSYEQIRAATCRFLGNLVPFRPLTQHTLKPDIFKAMINCLNDSCMPVRQVACRSVGNWLGYIAAGLHMDRPSEKGIHRGRWCIEKQQNKQTYSDIEAASDLETLREQRMEEEERRWTHEARRTVAMLVTLIYDPDALTRRHCCAALGNLLNVDGAISLLLEENVPGLLLRTACTDYHSAEREAAIGSLYLYSQQDAMRQVLMSLDASKKLVRASDHAPPQCDYQRLIGQLTAPEKSAA</sequence>
<dbReference type="EC" id="2.7.11.1" evidence="2"/>
<keyword evidence="9" id="KW-0206">Cytoskeleton</keyword>
<dbReference type="PROSITE" id="PS00108">
    <property type="entry name" value="PROTEIN_KINASE_ST"/>
    <property type="match status" value="1"/>
</dbReference>
<proteinExistence type="predicted"/>
<evidence type="ECO:0000256" key="12">
    <source>
        <dbReference type="ARBA" id="ARBA00075375"/>
    </source>
</evidence>
<evidence type="ECO:0000256" key="8">
    <source>
        <dbReference type="ARBA" id="ARBA00022840"/>
    </source>
</evidence>
<name>A0A3Q3CFR0_HAPBU</name>
<dbReference type="Ensembl" id="ENSHBUT00000030997.1">
    <property type="protein sequence ID" value="ENSHBUP00000021192.1"/>
    <property type="gene ID" value="ENSHBUG00000023574.1"/>
</dbReference>
<accession>A0A3Q3CFR0</accession>
<reference evidence="15" key="2">
    <citation type="submission" date="2025-09" db="UniProtKB">
        <authorList>
            <consortium name="Ensembl"/>
        </authorList>
    </citation>
    <scope>IDENTIFICATION</scope>
</reference>
<evidence type="ECO:0000259" key="14">
    <source>
        <dbReference type="PROSITE" id="PS50011"/>
    </source>
</evidence>